<accession>A0A2X0KHJ7</accession>
<dbReference type="EMBL" id="FMWP01000013">
    <property type="protein sequence ID" value="SCZ89111.1"/>
    <property type="molecule type" value="Genomic_DNA"/>
</dbReference>
<dbReference type="GO" id="GO:0045490">
    <property type="term" value="P:pectin catabolic process"/>
    <property type="evidence" value="ECO:0007669"/>
    <property type="project" value="TreeGrafter"/>
</dbReference>
<feature type="compositionally biased region" description="Low complexity" evidence="8">
    <location>
        <begin position="372"/>
        <end position="384"/>
    </location>
</feature>
<dbReference type="Pfam" id="PF00295">
    <property type="entry name" value="Glyco_hydro_28"/>
    <property type="match status" value="2"/>
</dbReference>
<evidence type="ECO:0000256" key="4">
    <source>
        <dbReference type="ARBA" id="ARBA00022801"/>
    </source>
</evidence>
<evidence type="ECO:0000256" key="1">
    <source>
        <dbReference type="ARBA" id="ARBA00008834"/>
    </source>
</evidence>
<evidence type="ECO:0000256" key="2">
    <source>
        <dbReference type="ARBA" id="ARBA00022729"/>
    </source>
</evidence>
<feature type="region of interest" description="Disordered" evidence="8">
    <location>
        <begin position="372"/>
        <end position="474"/>
    </location>
</feature>
<comment type="similarity">
    <text evidence="1 7">Belongs to the glycosyl hydrolase 28 family.</text>
</comment>
<dbReference type="Proteomes" id="UP000249723">
    <property type="component" value="Unassembled WGS sequence"/>
</dbReference>
<protein>
    <submittedName>
        <fullName evidence="10">BZ3500_MvSof-1268-A1-R1_Chr1-1g00963 protein</fullName>
    </submittedName>
</protein>
<dbReference type="InterPro" id="IPR011050">
    <property type="entry name" value="Pectin_lyase_fold/virulence"/>
</dbReference>
<dbReference type="InterPro" id="IPR012334">
    <property type="entry name" value="Pectin_lyas_fold"/>
</dbReference>
<evidence type="ECO:0000256" key="6">
    <source>
        <dbReference type="ARBA" id="ARBA00023316"/>
    </source>
</evidence>
<keyword evidence="6" id="KW-0961">Cell wall biogenesis/degradation</keyword>
<dbReference type="Gene3D" id="2.160.20.10">
    <property type="entry name" value="Single-stranded right-handed beta-helix, Pectin lyase-like"/>
    <property type="match status" value="1"/>
</dbReference>
<keyword evidence="3" id="KW-0677">Repeat</keyword>
<dbReference type="GO" id="GO:0005576">
    <property type="term" value="C:extracellular region"/>
    <property type="evidence" value="ECO:0007669"/>
    <property type="project" value="TreeGrafter"/>
</dbReference>
<keyword evidence="2 9" id="KW-0732">Signal</keyword>
<feature type="compositionally biased region" description="Low complexity" evidence="8">
    <location>
        <begin position="400"/>
        <end position="412"/>
    </location>
</feature>
<evidence type="ECO:0000256" key="9">
    <source>
        <dbReference type="SAM" id="SignalP"/>
    </source>
</evidence>
<organism evidence="10 11">
    <name type="scientific">Microbotryum saponariae</name>
    <dbReference type="NCBI Taxonomy" id="289078"/>
    <lineage>
        <taxon>Eukaryota</taxon>
        <taxon>Fungi</taxon>
        <taxon>Dikarya</taxon>
        <taxon>Basidiomycota</taxon>
        <taxon>Pucciniomycotina</taxon>
        <taxon>Microbotryomycetes</taxon>
        <taxon>Microbotryales</taxon>
        <taxon>Microbotryaceae</taxon>
        <taxon>Microbotryum</taxon>
    </lineage>
</organism>
<evidence type="ECO:0000256" key="3">
    <source>
        <dbReference type="ARBA" id="ARBA00022737"/>
    </source>
</evidence>
<dbReference type="GO" id="GO:0071555">
    <property type="term" value="P:cell wall organization"/>
    <property type="evidence" value="ECO:0007669"/>
    <property type="project" value="UniProtKB-KW"/>
</dbReference>
<reference evidence="11" key="1">
    <citation type="submission" date="2016-10" db="EMBL/GenBank/DDBJ databases">
        <authorList>
            <person name="Jeantristanb JTB J.-T."/>
            <person name="Ricardo R."/>
        </authorList>
    </citation>
    <scope>NUCLEOTIDE SEQUENCE [LARGE SCALE GENOMIC DNA]</scope>
</reference>
<keyword evidence="5 7" id="KW-0326">Glycosidase</keyword>
<evidence type="ECO:0000313" key="10">
    <source>
        <dbReference type="EMBL" id="SCZ89111.1"/>
    </source>
</evidence>
<evidence type="ECO:0000313" key="11">
    <source>
        <dbReference type="Proteomes" id="UP000249723"/>
    </source>
</evidence>
<gene>
    <name evidence="10" type="ORF">BZ3500_MVSOF-1268-A1-R1_CHR1-1G00963</name>
</gene>
<evidence type="ECO:0000256" key="7">
    <source>
        <dbReference type="RuleBase" id="RU361169"/>
    </source>
</evidence>
<feature type="signal peptide" evidence="9">
    <location>
        <begin position="1"/>
        <end position="18"/>
    </location>
</feature>
<dbReference type="InterPro" id="IPR050434">
    <property type="entry name" value="Glycosyl_hydrlase_28"/>
</dbReference>
<feature type="chain" id="PRO_5030060018" evidence="9">
    <location>
        <begin position="19"/>
        <end position="474"/>
    </location>
</feature>
<proteinExistence type="inferred from homology"/>
<name>A0A2X0KHJ7_9BASI</name>
<dbReference type="InterPro" id="IPR000743">
    <property type="entry name" value="Glyco_hydro_28"/>
</dbReference>
<evidence type="ECO:0000256" key="5">
    <source>
        <dbReference type="ARBA" id="ARBA00023295"/>
    </source>
</evidence>
<sequence>MLCMPSTLLLLLPTLALASKSSGSKSAPSAGCTGTISSLDDVSAALNCRTININSFKIPGGKTLNLKSSLDNVVMNLLGDLYFEVEYWQGNLMLVGGNNLQFNGNGHTVNANGKAYCGKQKPSPTLHILGSGVVQDLVILNTPAQAVSIQNSEPLLVRNVLVDNRAGDALGRNTDGFGVSSSTGLTVNNCTVHNQDVSALPSGYQLLVLVLNLTIPLSARLQDCIALNSAKNTLISYVNCFGGHGISIGSIQSNQHVTDVRVENSRIEDSEQCFRVKAFANVKEALVQNITYSGNSEHAKVDTKTSLSQIPSTEMQINDIKFTGINNNIEVGPSAWRVGGTCALGKCNHWNFASLKISGGLPGKLRNTPVDSFVSHSSSGSEGSIPTAPQAAPGDDSTDSSETSDPSSQDKSGNSTAGSPTNPDPSDSTPVLATPLPKTHQDPKPSQSHRPKSKHHGHHQGHGSHTHIQISAPR</sequence>
<evidence type="ECO:0000256" key="8">
    <source>
        <dbReference type="SAM" id="MobiDB-lite"/>
    </source>
</evidence>
<dbReference type="OrthoDB" id="1546079at2759"/>
<dbReference type="SUPFAM" id="SSF51126">
    <property type="entry name" value="Pectin lyase-like"/>
    <property type="match status" value="1"/>
</dbReference>
<dbReference type="AlphaFoldDB" id="A0A2X0KHJ7"/>
<keyword evidence="11" id="KW-1185">Reference proteome</keyword>
<dbReference type="STRING" id="289078.A0A2X0KHJ7"/>
<dbReference type="PANTHER" id="PTHR31884">
    <property type="entry name" value="POLYGALACTURONASE"/>
    <property type="match status" value="1"/>
</dbReference>
<dbReference type="GO" id="GO:0004650">
    <property type="term" value="F:polygalacturonase activity"/>
    <property type="evidence" value="ECO:0007669"/>
    <property type="project" value="InterPro"/>
</dbReference>
<feature type="compositionally biased region" description="Basic residues" evidence="8">
    <location>
        <begin position="447"/>
        <end position="465"/>
    </location>
</feature>
<keyword evidence="4 7" id="KW-0378">Hydrolase</keyword>
<dbReference type="PANTHER" id="PTHR31884:SF1">
    <property type="entry name" value="POLYGALACTURONASE"/>
    <property type="match status" value="1"/>
</dbReference>
<feature type="compositionally biased region" description="Low complexity" evidence="8">
    <location>
        <begin position="419"/>
        <end position="430"/>
    </location>
</feature>